<dbReference type="InterPro" id="IPR052728">
    <property type="entry name" value="O2_lipid_transport_reg"/>
</dbReference>
<dbReference type="PANTHER" id="PTHR11161">
    <property type="entry name" value="O-ACYLTRANSFERASE"/>
    <property type="match status" value="1"/>
</dbReference>
<keyword evidence="1" id="KW-1133">Transmembrane helix</keyword>
<dbReference type="AlphaFoldDB" id="A0A0N4WW30"/>
<gene>
    <name evidence="4" type="ORF">HPLM_LOCUS15926</name>
</gene>
<organism evidence="6">
    <name type="scientific">Haemonchus placei</name>
    <name type="common">Barber's pole worm</name>
    <dbReference type="NCBI Taxonomy" id="6290"/>
    <lineage>
        <taxon>Eukaryota</taxon>
        <taxon>Metazoa</taxon>
        <taxon>Ecdysozoa</taxon>
        <taxon>Nematoda</taxon>
        <taxon>Chromadorea</taxon>
        <taxon>Rhabditida</taxon>
        <taxon>Rhabditina</taxon>
        <taxon>Rhabditomorpha</taxon>
        <taxon>Strongyloidea</taxon>
        <taxon>Trichostrongylidae</taxon>
        <taxon>Haemonchus</taxon>
    </lineage>
</organism>
<dbReference type="EMBL" id="UZAF01019191">
    <property type="protein sequence ID" value="VDO58293.1"/>
    <property type="molecule type" value="Genomic_DNA"/>
</dbReference>
<reference evidence="6" key="1">
    <citation type="submission" date="2017-02" db="UniProtKB">
        <authorList>
            <consortium name="WormBaseParasite"/>
        </authorList>
    </citation>
    <scope>IDENTIFICATION</scope>
</reference>
<evidence type="ECO:0000313" key="5">
    <source>
        <dbReference type="Proteomes" id="UP000268014"/>
    </source>
</evidence>
<sequence>MTLFRAFLLLAAAVTSSYASLKGYDEDFVMRFINRSQTLDIDEKCRDSLGKVHEYLQDHDTLETQSINYYDSFATGPSHLFLSRDQDRWVYRGYGCLVSAGETIYSKSEYPMHFCYSHDDTDSPVEAYGVCLPTPCADDHVDLLKEWRAMTKPEEADLPMDFTSCTRSRHEKQWFEKFIPVADLAFNLLLLMLVIMATIFHNMRGESVKTMSSRILLAFSAKKNLQRLVQLPKDPQSCITCMFGMRVLSMIWTLVGHSFIFVQAYLENVEYFKTSMVNNFWNQWITNFTLSVDTFFVLGGTVLSYSWFRKWLKNTTEEEPTWTSYSYWLRFYRHRVVRLWPAYLYTLMAVTLRLSVTHFHPMWPPTDPAIQCPKHWFENVFFINSLFNNRCMPWTWYIGTEFLYYLVSPIFLLTLRQTPKLGLALCLFTISASAGLNTVKMVQRNFPPTQFLWRQPEMFNPNFIQHHIEIYIKPQYRIGPYIIGLMLGYILANFQRQAIKPMRSAAFVATGWLVGFLCGFWALFGLYPSLQGWNWPLYHLVYGTIHRDVFAISMAWLIYACHTGLGGIINRILSANFLVPLSNLCYSVYLFHMIPVVLTYLLVPFPIIFENQWAIFIHCSVQLLISYIFALICTLVAEYPAHNIESILLSPNQSKTTLKTIPTSDSELQLKKSSNPL</sequence>
<feature type="transmembrane region" description="Helical" evidence="1">
    <location>
        <begin position="478"/>
        <end position="494"/>
    </location>
</feature>
<feature type="transmembrane region" description="Helical" evidence="1">
    <location>
        <begin position="178"/>
        <end position="200"/>
    </location>
</feature>
<dbReference type="GO" id="GO:0016747">
    <property type="term" value="F:acyltransferase activity, transferring groups other than amino-acyl groups"/>
    <property type="evidence" value="ECO:0007669"/>
    <property type="project" value="InterPro"/>
</dbReference>
<keyword evidence="1" id="KW-0472">Membrane</keyword>
<evidence type="ECO:0000313" key="6">
    <source>
        <dbReference type="WBParaSite" id="HPLM_0001593401-mRNA-1"/>
    </source>
</evidence>
<dbReference type="OrthoDB" id="207378at2759"/>
<feature type="transmembrane region" description="Helical" evidence="1">
    <location>
        <begin position="615"/>
        <end position="637"/>
    </location>
</feature>
<evidence type="ECO:0000313" key="4">
    <source>
        <dbReference type="EMBL" id="VDO58293.1"/>
    </source>
</evidence>
<name>A0A0N4WW30_HAEPC</name>
<dbReference type="PANTHER" id="PTHR11161:SF70">
    <property type="entry name" value="ACYLTRANSFERASE 3 DOMAIN-CONTAINING PROTEIN"/>
    <property type="match status" value="1"/>
</dbReference>
<feature type="transmembrane region" description="Helical" evidence="1">
    <location>
        <begin position="506"/>
        <end position="530"/>
    </location>
</feature>
<evidence type="ECO:0000256" key="2">
    <source>
        <dbReference type="SAM" id="SignalP"/>
    </source>
</evidence>
<dbReference type="OMA" id="SRHEKQW"/>
<keyword evidence="5" id="KW-1185">Reference proteome</keyword>
<dbReference type="Pfam" id="PF01757">
    <property type="entry name" value="Acyl_transf_3"/>
    <property type="match status" value="1"/>
</dbReference>
<proteinExistence type="predicted"/>
<protein>
    <submittedName>
        <fullName evidence="6">Acyl_transf_3 domain-containing protein</fullName>
    </submittedName>
</protein>
<feature type="signal peptide" evidence="2">
    <location>
        <begin position="1"/>
        <end position="19"/>
    </location>
</feature>
<dbReference type="InterPro" id="IPR002656">
    <property type="entry name" value="Acyl_transf_3_dom"/>
</dbReference>
<evidence type="ECO:0000256" key="1">
    <source>
        <dbReference type="SAM" id="Phobius"/>
    </source>
</evidence>
<dbReference type="WBParaSite" id="HPLM_0001593401-mRNA-1">
    <property type="protein sequence ID" value="HPLM_0001593401-mRNA-1"/>
    <property type="gene ID" value="HPLM_0001593401"/>
</dbReference>
<feature type="transmembrane region" description="Helical" evidence="1">
    <location>
        <begin position="336"/>
        <end position="356"/>
    </location>
</feature>
<feature type="transmembrane region" description="Helical" evidence="1">
    <location>
        <begin position="421"/>
        <end position="439"/>
    </location>
</feature>
<feature type="chain" id="PRO_5043124167" evidence="2">
    <location>
        <begin position="20"/>
        <end position="677"/>
    </location>
</feature>
<dbReference type="Proteomes" id="UP000268014">
    <property type="component" value="Unassembled WGS sequence"/>
</dbReference>
<feature type="domain" description="Acyltransferase 3" evidence="3">
    <location>
        <begin position="244"/>
        <end position="630"/>
    </location>
</feature>
<feature type="transmembrane region" description="Helical" evidence="1">
    <location>
        <begin position="243"/>
        <end position="265"/>
    </location>
</feature>
<accession>A0A0N4WW30</accession>
<keyword evidence="1" id="KW-0812">Transmembrane</keyword>
<keyword evidence="2" id="KW-0732">Signal</keyword>
<evidence type="ECO:0000259" key="3">
    <source>
        <dbReference type="Pfam" id="PF01757"/>
    </source>
</evidence>
<feature type="transmembrane region" description="Helical" evidence="1">
    <location>
        <begin position="285"/>
        <end position="308"/>
    </location>
</feature>
<reference evidence="4 5" key="2">
    <citation type="submission" date="2018-11" db="EMBL/GenBank/DDBJ databases">
        <authorList>
            <consortium name="Pathogen Informatics"/>
        </authorList>
    </citation>
    <scope>NUCLEOTIDE SEQUENCE [LARGE SCALE GENOMIC DNA]</scope>
    <source>
        <strain evidence="4 5">MHpl1</strain>
    </source>
</reference>
<feature type="transmembrane region" description="Helical" evidence="1">
    <location>
        <begin position="394"/>
        <end position="414"/>
    </location>
</feature>
<feature type="transmembrane region" description="Helical" evidence="1">
    <location>
        <begin position="585"/>
        <end position="609"/>
    </location>
</feature>
<feature type="transmembrane region" description="Helical" evidence="1">
    <location>
        <begin position="550"/>
        <end position="573"/>
    </location>
</feature>